<dbReference type="GeneID" id="64704879"/>
<keyword evidence="4" id="KW-1185">Reference proteome</keyword>
<gene>
    <name evidence="3" type="ORF">F5147DRAFT_781311</name>
</gene>
<sequence>MSSWQSDIDKFLLYATISSVGVPSGPRTLDTTQALLRQELKNRLIHEGIGRGAGIPLENSVFHHLVMKTTLQLSDIKTIQYDRTGPSAYSGDKWKFHRRRKGIKRTRGAKQDDGTEDSDTGHEDAEDDVTEYDDTDIDDAEIKGAALGVEPSFDSVIHGQSETETWSSQEYQPSRSKKRHRQVPMMTEKEFQRLFYTIQYHLRHKLKLHLPFNISTGSQYWSAEFSTSPIPDKYNCQKPDIALFDFAIKNMGKTWADVLSFVEHTSSDLTKKRDIPVFWGSTTKAYLMLREQPWRRFVIGFSICANQLRAHYFDRSGLIISHPFHIHQKTGPVRLTEMLGTLTLSDIHHLGFDPMIHMCGGLGEGQPRQNIFYYGGSVEEPWAFLLWNEEKRMHETTILAMVKGIPNVVELIDHWDVYYEGEPDCTVHIRSQYDMGHLDDLMFHNRFHRHILLSPCGEPLSKFSSRQELLTAFHAFVVAHHMMIGKRVLHGDLSPNNFVVHDGIGYFIDFDHASILVEGTTSTYSHGTGTMPYISIRILQAMLDLAPFEVGANISGQDADPNNVDNFKVDNNVDLVPQAASALQDVNFDTNLIEHRPSDDLESLFYIFFEFIAKYGGPHGQLAPTWSRQTLPWVSAYEALGNADTHLALSTICFVKMGVLMQGRFLVAKTSEYFVEFRPLVQKWGTMVYNANAPQIR</sequence>
<dbReference type="InterPro" id="IPR011009">
    <property type="entry name" value="Kinase-like_dom_sf"/>
</dbReference>
<protein>
    <recommendedName>
        <fullName evidence="2">Fungal-type protein kinase domain-containing protein</fullName>
    </recommendedName>
</protein>
<dbReference type="PANTHER" id="PTHR38248:SF2">
    <property type="entry name" value="FUNK1 11"/>
    <property type="match status" value="1"/>
</dbReference>
<dbReference type="Pfam" id="PF17667">
    <property type="entry name" value="Pkinase_fungal"/>
    <property type="match status" value="2"/>
</dbReference>
<feature type="region of interest" description="Disordered" evidence="1">
    <location>
        <begin position="100"/>
        <end position="132"/>
    </location>
</feature>
<reference evidence="3" key="1">
    <citation type="journal article" date="2020" name="New Phytol.">
        <title>Comparative genomics reveals dynamic genome evolution in host specialist ectomycorrhizal fungi.</title>
        <authorList>
            <person name="Lofgren L.A."/>
            <person name="Nguyen N.H."/>
            <person name="Vilgalys R."/>
            <person name="Ruytinx J."/>
            <person name="Liao H.L."/>
            <person name="Branco S."/>
            <person name="Kuo A."/>
            <person name="LaButti K."/>
            <person name="Lipzen A."/>
            <person name="Andreopoulos W."/>
            <person name="Pangilinan J."/>
            <person name="Riley R."/>
            <person name="Hundley H."/>
            <person name="Na H."/>
            <person name="Barry K."/>
            <person name="Grigoriev I.V."/>
            <person name="Stajich J.E."/>
            <person name="Kennedy P.G."/>
        </authorList>
    </citation>
    <scope>NUCLEOTIDE SEQUENCE</scope>
    <source>
        <strain evidence="3">FC423</strain>
    </source>
</reference>
<feature type="compositionally biased region" description="Polar residues" evidence="1">
    <location>
        <begin position="160"/>
        <end position="174"/>
    </location>
</feature>
<dbReference type="OrthoDB" id="5584477at2759"/>
<proteinExistence type="predicted"/>
<dbReference type="AlphaFoldDB" id="A0A9P7JM80"/>
<dbReference type="InterPro" id="IPR040976">
    <property type="entry name" value="Pkinase_fungal"/>
</dbReference>
<feature type="compositionally biased region" description="Basic and acidic residues" evidence="1">
    <location>
        <begin position="109"/>
        <end position="123"/>
    </location>
</feature>
<comment type="caution">
    <text evidence="3">The sequence shown here is derived from an EMBL/GenBank/DDBJ whole genome shotgun (WGS) entry which is preliminary data.</text>
</comment>
<feature type="region of interest" description="Disordered" evidence="1">
    <location>
        <begin position="160"/>
        <end position="183"/>
    </location>
</feature>
<feature type="domain" description="Fungal-type protein kinase" evidence="2">
    <location>
        <begin position="250"/>
        <end position="357"/>
    </location>
</feature>
<organism evidence="3 4">
    <name type="scientific">Suillus discolor</name>
    <dbReference type="NCBI Taxonomy" id="1912936"/>
    <lineage>
        <taxon>Eukaryota</taxon>
        <taxon>Fungi</taxon>
        <taxon>Dikarya</taxon>
        <taxon>Basidiomycota</taxon>
        <taxon>Agaricomycotina</taxon>
        <taxon>Agaricomycetes</taxon>
        <taxon>Agaricomycetidae</taxon>
        <taxon>Boletales</taxon>
        <taxon>Suillineae</taxon>
        <taxon>Suillaceae</taxon>
        <taxon>Suillus</taxon>
    </lineage>
</organism>
<feature type="domain" description="Fungal-type protein kinase" evidence="2">
    <location>
        <begin position="386"/>
        <end position="609"/>
    </location>
</feature>
<name>A0A9P7JM80_9AGAM</name>
<accession>A0A9P7JM80</accession>
<evidence type="ECO:0000313" key="3">
    <source>
        <dbReference type="EMBL" id="KAG2087546.1"/>
    </source>
</evidence>
<evidence type="ECO:0000256" key="1">
    <source>
        <dbReference type="SAM" id="MobiDB-lite"/>
    </source>
</evidence>
<evidence type="ECO:0000259" key="2">
    <source>
        <dbReference type="Pfam" id="PF17667"/>
    </source>
</evidence>
<dbReference type="RefSeq" id="XP_041285253.1">
    <property type="nucleotide sequence ID" value="XM_041442620.1"/>
</dbReference>
<dbReference type="SUPFAM" id="SSF56112">
    <property type="entry name" value="Protein kinase-like (PK-like)"/>
    <property type="match status" value="1"/>
</dbReference>
<dbReference type="Proteomes" id="UP000823399">
    <property type="component" value="Unassembled WGS sequence"/>
</dbReference>
<dbReference type="PANTHER" id="PTHR38248">
    <property type="entry name" value="FUNK1 6"/>
    <property type="match status" value="1"/>
</dbReference>
<dbReference type="Gene3D" id="1.10.510.10">
    <property type="entry name" value="Transferase(Phosphotransferase) domain 1"/>
    <property type="match status" value="1"/>
</dbReference>
<evidence type="ECO:0000313" key="4">
    <source>
        <dbReference type="Proteomes" id="UP000823399"/>
    </source>
</evidence>
<dbReference type="EMBL" id="JABBWM010000131">
    <property type="protein sequence ID" value="KAG2087546.1"/>
    <property type="molecule type" value="Genomic_DNA"/>
</dbReference>